<feature type="transmembrane region" description="Helical" evidence="1">
    <location>
        <begin position="95"/>
        <end position="118"/>
    </location>
</feature>
<evidence type="ECO:0000256" key="1">
    <source>
        <dbReference type="SAM" id="Phobius"/>
    </source>
</evidence>
<dbReference type="EMBL" id="SCKW01000037">
    <property type="protein sequence ID" value="RWZ78081.1"/>
    <property type="molecule type" value="Genomic_DNA"/>
</dbReference>
<organism evidence="2 3">
    <name type="scientific">Candidatus Chaera renei</name>
    <dbReference type="NCBI Taxonomy" id="2506947"/>
    <lineage>
        <taxon>Bacteria</taxon>
        <taxon>Candidatus Saccharimonadota</taxon>
        <taxon>Candidatus Saccharimonadia</taxon>
        <taxon>Candidatus Saccharimonadales</taxon>
        <taxon>Candidatus Saccharimonadaceae</taxon>
        <taxon>Candidatus Chaera</taxon>
    </lineage>
</organism>
<evidence type="ECO:0000313" key="2">
    <source>
        <dbReference type="EMBL" id="RWZ78081.1"/>
    </source>
</evidence>
<name>A0A4Q0AFZ0_9BACT</name>
<accession>A0A4Q0AFZ0</accession>
<comment type="caution">
    <text evidence="2">The sequence shown here is derived from an EMBL/GenBank/DDBJ whole genome shotgun (WGS) entry which is preliminary data.</text>
</comment>
<sequence>MTTAERVGLLWPFGYVLNWPLWGVALFAFMATPGMMIFIIVSVEGRRFPWRPSEQFLGFIPGDLFLGTFFVYAAWLARRLPETTRFYNSGWFQWTLLAAFAAGATALYLAGFGLYTASQMRSPSKLYHDFLYFWYGYMVAATFVAALFATAPSFSATALVSLGMAWLALVMYDSTTGARNAPVKARSAHWEFDWRSLTASPPPPPSR</sequence>
<keyword evidence="1" id="KW-1133">Transmembrane helix</keyword>
<feature type="transmembrane region" description="Helical" evidence="1">
    <location>
        <begin position="154"/>
        <end position="172"/>
    </location>
</feature>
<reference evidence="2" key="1">
    <citation type="submission" date="2019-01" db="EMBL/GenBank/DDBJ databases">
        <title>Genomic signatures and co-occurrence patterns of the ultra-small Saccharimodia (Patescibacteria phylum) suggest a symbiotic lifestyle.</title>
        <authorList>
            <person name="Lemos L."/>
            <person name="Medeiros J."/>
            <person name="Andreote F."/>
            <person name="Fernandes G."/>
            <person name="Varani A."/>
            <person name="Oliveira G."/>
            <person name="Pylro V."/>
        </authorList>
    </citation>
    <scope>NUCLEOTIDE SEQUENCE [LARGE SCALE GENOMIC DNA]</scope>
    <source>
        <strain evidence="2">AMD01</strain>
    </source>
</reference>
<dbReference type="Proteomes" id="UP000289269">
    <property type="component" value="Unassembled WGS sequence"/>
</dbReference>
<evidence type="ECO:0000313" key="3">
    <source>
        <dbReference type="Proteomes" id="UP000289269"/>
    </source>
</evidence>
<keyword evidence="3" id="KW-1185">Reference proteome</keyword>
<keyword evidence="1" id="KW-0472">Membrane</keyword>
<keyword evidence="1" id="KW-0812">Transmembrane</keyword>
<protein>
    <submittedName>
        <fullName evidence="2">Uncharacterized protein</fullName>
    </submittedName>
</protein>
<proteinExistence type="predicted"/>
<feature type="transmembrane region" description="Helical" evidence="1">
    <location>
        <begin position="130"/>
        <end position="148"/>
    </location>
</feature>
<feature type="transmembrane region" description="Helical" evidence="1">
    <location>
        <begin position="55"/>
        <end position="75"/>
    </location>
</feature>
<feature type="transmembrane region" description="Helical" evidence="1">
    <location>
        <begin position="20"/>
        <end position="43"/>
    </location>
</feature>
<gene>
    <name evidence="2" type="ORF">EOT04_03055</name>
</gene>
<dbReference type="AlphaFoldDB" id="A0A4Q0AFZ0"/>